<keyword evidence="1" id="KW-1133">Transmembrane helix</keyword>
<dbReference type="EMBL" id="BKCP01009715">
    <property type="protein sequence ID" value="GER51471.1"/>
    <property type="molecule type" value="Genomic_DNA"/>
</dbReference>
<comment type="caution">
    <text evidence="2">The sequence shown here is derived from an EMBL/GenBank/DDBJ whole genome shotgun (WGS) entry which is preliminary data.</text>
</comment>
<keyword evidence="3" id="KW-1185">Reference proteome</keyword>
<name>A0A5A7R592_STRAF</name>
<organism evidence="2 3">
    <name type="scientific">Striga asiatica</name>
    <name type="common">Asiatic witchweed</name>
    <name type="synonym">Buchnera asiatica</name>
    <dbReference type="NCBI Taxonomy" id="4170"/>
    <lineage>
        <taxon>Eukaryota</taxon>
        <taxon>Viridiplantae</taxon>
        <taxon>Streptophyta</taxon>
        <taxon>Embryophyta</taxon>
        <taxon>Tracheophyta</taxon>
        <taxon>Spermatophyta</taxon>
        <taxon>Magnoliopsida</taxon>
        <taxon>eudicotyledons</taxon>
        <taxon>Gunneridae</taxon>
        <taxon>Pentapetalae</taxon>
        <taxon>asterids</taxon>
        <taxon>lamiids</taxon>
        <taxon>Lamiales</taxon>
        <taxon>Orobanchaceae</taxon>
        <taxon>Buchnereae</taxon>
        <taxon>Striga</taxon>
    </lineage>
</organism>
<proteinExistence type="predicted"/>
<gene>
    <name evidence="2" type="ORF">STAS_28859</name>
</gene>
<evidence type="ECO:0000313" key="2">
    <source>
        <dbReference type="EMBL" id="GER51471.1"/>
    </source>
</evidence>
<keyword evidence="1" id="KW-0472">Membrane</keyword>
<evidence type="ECO:0000313" key="3">
    <source>
        <dbReference type="Proteomes" id="UP000325081"/>
    </source>
</evidence>
<dbReference type="AlphaFoldDB" id="A0A5A7R592"/>
<dbReference type="Proteomes" id="UP000325081">
    <property type="component" value="Unassembled WGS sequence"/>
</dbReference>
<dbReference type="OrthoDB" id="10628450at2759"/>
<evidence type="ECO:0000256" key="1">
    <source>
        <dbReference type="SAM" id="Phobius"/>
    </source>
</evidence>
<reference evidence="3" key="1">
    <citation type="journal article" date="2019" name="Curr. Biol.">
        <title>Genome Sequence of Striga asiatica Provides Insight into the Evolution of Plant Parasitism.</title>
        <authorList>
            <person name="Yoshida S."/>
            <person name="Kim S."/>
            <person name="Wafula E.K."/>
            <person name="Tanskanen J."/>
            <person name="Kim Y.M."/>
            <person name="Honaas L."/>
            <person name="Yang Z."/>
            <person name="Spallek T."/>
            <person name="Conn C.E."/>
            <person name="Ichihashi Y."/>
            <person name="Cheong K."/>
            <person name="Cui S."/>
            <person name="Der J.P."/>
            <person name="Gundlach H."/>
            <person name="Jiao Y."/>
            <person name="Hori C."/>
            <person name="Ishida J.K."/>
            <person name="Kasahara H."/>
            <person name="Kiba T."/>
            <person name="Kim M.S."/>
            <person name="Koo N."/>
            <person name="Laohavisit A."/>
            <person name="Lee Y.H."/>
            <person name="Lumba S."/>
            <person name="McCourt P."/>
            <person name="Mortimer J.C."/>
            <person name="Mutuku J.M."/>
            <person name="Nomura T."/>
            <person name="Sasaki-Sekimoto Y."/>
            <person name="Seto Y."/>
            <person name="Wang Y."/>
            <person name="Wakatake T."/>
            <person name="Sakakibara H."/>
            <person name="Demura T."/>
            <person name="Yamaguchi S."/>
            <person name="Yoneyama K."/>
            <person name="Manabe R.I."/>
            <person name="Nelson D.C."/>
            <person name="Schulman A.H."/>
            <person name="Timko M.P."/>
            <person name="dePamphilis C.W."/>
            <person name="Choi D."/>
            <person name="Shirasu K."/>
        </authorList>
    </citation>
    <scope>NUCLEOTIDE SEQUENCE [LARGE SCALE GENOMIC DNA]</scope>
    <source>
        <strain evidence="3">cv. UVA1</strain>
    </source>
</reference>
<sequence length="130" mass="14483">MGGLAFVLTLLKREFPGVHSSSYFEVSLLVWGYADSGCLSRGHGTFPCDLVFRAHGEGFRGNRRMLCLNNIKARAFFQCNTFFLYCLTLFAYPLFVKGIALCLRSGSIDSALWDIIGKNEARDESILVKG</sequence>
<protein>
    <submittedName>
        <fullName evidence="2">NADH dehydrogenase subunit F</fullName>
    </submittedName>
</protein>
<keyword evidence="1" id="KW-0812">Transmembrane</keyword>
<accession>A0A5A7R592</accession>
<feature type="transmembrane region" description="Helical" evidence="1">
    <location>
        <begin position="82"/>
        <end position="103"/>
    </location>
</feature>